<organism evidence="1 2">
    <name type="scientific">Fonsecaea multimorphosa CBS 102226</name>
    <dbReference type="NCBI Taxonomy" id="1442371"/>
    <lineage>
        <taxon>Eukaryota</taxon>
        <taxon>Fungi</taxon>
        <taxon>Dikarya</taxon>
        <taxon>Ascomycota</taxon>
        <taxon>Pezizomycotina</taxon>
        <taxon>Eurotiomycetes</taxon>
        <taxon>Chaetothyriomycetidae</taxon>
        <taxon>Chaetothyriales</taxon>
        <taxon>Herpotrichiellaceae</taxon>
        <taxon>Fonsecaea</taxon>
    </lineage>
</organism>
<evidence type="ECO:0000313" key="2">
    <source>
        <dbReference type="Proteomes" id="UP000053411"/>
    </source>
</evidence>
<dbReference type="VEuPathDB" id="FungiDB:Z520_11746"/>
<reference evidence="1 2" key="1">
    <citation type="submission" date="2015-01" db="EMBL/GenBank/DDBJ databases">
        <title>The Genome Sequence of Fonsecaea multimorphosa CBS 102226.</title>
        <authorList>
            <consortium name="The Broad Institute Genomics Platform"/>
            <person name="Cuomo C."/>
            <person name="de Hoog S."/>
            <person name="Gorbushina A."/>
            <person name="Stielow B."/>
            <person name="Teixiera M."/>
            <person name="Abouelleil A."/>
            <person name="Chapman S.B."/>
            <person name="Priest M."/>
            <person name="Young S.K."/>
            <person name="Wortman J."/>
            <person name="Nusbaum C."/>
            <person name="Birren B."/>
        </authorList>
    </citation>
    <scope>NUCLEOTIDE SEQUENCE [LARGE SCALE GENOMIC DNA]</scope>
    <source>
        <strain evidence="1 2">CBS 102226</strain>
    </source>
</reference>
<proteinExistence type="predicted"/>
<dbReference type="EMBL" id="KN848103">
    <property type="protein sequence ID" value="KIX92570.1"/>
    <property type="molecule type" value="Genomic_DNA"/>
</dbReference>
<protein>
    <submittedName>
        <fullName evidence="1">Uncharacterized protein</fullName>
    </submittedName>
</protein>
<name>A0A0D2GSW6_9EURO</name>
<dbReference type="Proteomes" id="UP000053411">
    <property type="component" value="Unassembled WGS sequence"/>
</dbReference>
<sequence length="229" mass="25662">MNLQNDMFGEKYIYDDISEKMREAKANAIIDAFIASRSSKQELRIRISRTGSPACRGGDDRSLLSIQRLIGESGSPKVKAAHLWDKFPRAKLITLHRMVDLEVLYSTETDTLTVINFRQAEPYPPGDPEAKGFSVRPARKLVHQSILCSMSYSYASCGPSCETYTGQDTALDTSFDLFFCVENENPSWGPFGCHPTLKSGALRLIKPTLFLKATWRSQERYSLAAGAHR</sequence>
<gene>
    <name evidence="1" type="ORF">Z520_11746</name>
</gene>
<dbReference type="AlphaFoldDB" id="A0A0D2GSW6"/>
<dbReference type="RefSeq" id="XP_016626693.1">
    <property type="nucleotide sequence ID" value="XM_016782234.1"/>
</dbReference>
<dbReference type="GeneID" id="27717492"/>
<accession>A0A0D2GSW6</accession>
<evidence type="ECO:0000313" key="1">
    <source>
        <dbReference type="EMBL" id="KIX92570.1"/>
    </source>
</evidence>
<keyword evidence="2" id="KW-1185">Reference proteome</keyword>